<evidence type="ECO:0000256" key="8">
    <source>
        <dbReference type="ARBA" id="ARBA00023012"/>
    </source>
</evidence>
<dbReference type="Gene3D" id="1.10.8.60">
    <property type="match status" value="1"/>
</dbReference>
<comment type="function">
    <text evidence="15">Member of the two-component regulatory system NtrB/NtrC, which controls expression of the nitrogen-regulated (ntr) genes in response to nitrogen limitation. Phosphorylated NtrC binds directly to DNA and stimulates the formation of open promoter-sigma54-RNA polymerase complexes.</text>
</comment>
<evidence type="ECO:0000256" key="9">
    <source>
        <dbReference type="ARBA" id="ARBA00023015"/>
    </source>
</evidence>
<dbReference type="InterPro" id="IPR027417">
    <property type="entry name" value="P-loop_NTPase"/>
</dbReference>
<dbReference type="Pfam" id="PF25601">
    <property type="entry name" value="AAA_lid_14"/>
    <property type="match status" value="1"/>
</dbReference>
<dbReference type="SUPFAM" id="SSF52540">
    <property type="entry name" value="P-loop containing nucleoside triphosphate hydrolases"/>
    <property type="match status" value="1"/>
</dbReference>
<dbReference type="PANTHER" id="PTHR32071">
    <property type="entry name" value="TRANSCRIPTIONAL REGULATORY PROTEIN"/>
    <property type="match status" value="1"/>
</dbReference>
<evidence type="ECO:0000313" key="20">
    <source>
        <dbReference type="Proteomes" id="UP000188912"/>
    </source>
</evidence>
<dbReference type="GO" id="GO:0005737">
    <property type="term" value="C:cytoplasm"/>
    <property type="evidence" value="ECO:0007669"/>
    <property type="project" value="UniProtKB-SubCell"/>
</dbReference>
<keyword evidence="11" id="KW-0010">Activator</keyword>
<dbReference type="InterPro" id="IPR009057">
    <property type="entry name" value="Homeodomain-like_sf"/>
</dbReference>
<dbReference type="InterPro" id="IPR001789">
    <property type="entry name" value="Sig_transdc_resp-reg_receiver"/>
</dbReference>
<gene>
    <name evidence="19" type="ORF">BHV28_04020</name>
</gene>
<dbReference type="GO" id="GO:0005524">
    <property type="term" value="F:ATP binding"/>
    <property type="evidence" value="ECO:0007669"/>
    <property type="project" value="UniProtKB-KW"/>
</dbReference>
<organism evidence="19 20">
    <name type="scientific">Candidatus Tokpelaia hoelldobleri</name>
    <dbReference type="NCBI Taxonomy" id="1902579"/>
    <lineage>
        <taxon>Bacteria</taxon>
        <taxon>Pseudomonadati</taxon>
        <taxon>Pseudomonadota</taxon>
        <taxon>Alphaproteobacteria</taxon>
        <taxon>Hyphomicrobiales</taxon>
        <taxon>Candidatus Tokpelaia</taxon>
    </lineage>
</organism>
<keyword evidence="5" id="KW-0597">Phosphoprotein</keyword>
<dbReference type="Gene3D" id="3.40.50.2300">
    <property type="match status" value="1"/>
</dbReference>
<evidence type="ECO:0000259" key="17">
    <source>
        <dbReference type="PROSITE" id="PS50045"/>
    </source>
</evidence>
<reference evidence="19 20" key="2">
    <citation type="journal article" date="2016" name="Sci. Rep.">
        <title>The genome of Rhizobiales bacteria in predatory ants reveals urease gene functions but no genes for nitrogen fixation.</title>
        <authorList>
            <person name="Neuvonen M.M."/>
            <person name="Tamarit D."/>
            <person name="Naslund K."/>
            <person name="Liebig J."/>
            <person name="Feldhaar H."/>
            <person name="Moran N.A."/>
            <person name="Guy L."/>
            <person name="Andersson S.G."/>
        </authorList>
    </citation>
    <scope>NUCLEOTIDE SEQUENCE [LARGE SCALE GENOMIC DNA]</scope>
    <source>
        <strain evidence="19 20">Hsal</strain>
    </source>
</reference>
<evidence type="ECO:0000256" key="6">
    <source>
        <dbReference type="ARBA" id="ARBA00022741"/>
    </source>
</evidence>
<feature type="domain" description="Sigma-54 factor interaction" evidence="17">
    <location>
        <begin position="144"/>
        <end position="354"/>
    </location>
</feature>
<dbReference type="SUPFAM" id="SSF46689">
    <property type="entry name" value="Homeodomain-like"/>
    <property type="match status" value="1"/>
</dbReference>
<keyword evidence="12" id="KW-0804">Transcription</keyword>
<evidence type="ECO:0000256" key="12">
    <source>
        <dbReference type="ARBA" id="ARBA00023163"/>
    </source>
</evidence>
<evidence type="ECO:0000256" key="15">
    <source>
        <dbReference type="ARBA" id="ARBA00043886"/>
    </source>
</evidence>
<dbReference type="Pfam" id="PF14532">
    <property type="entry name" value="Sigma54_activ_2"/>
    <property type="match status" value="1"/>
</dbReference>
<evidence type="ECO:0000256" key="10">
    <source>
        <dbReference type="ARBA" id="ARBA00023125"/>
    </source>
</evidence>
<dbReference type="GO" id="GO:0000160">
    <property type="term" value="P:phosphorelay signal transduction system"/>
    <property type="evidence" value="ECO:0007669"/>
    <property type="project" value="UniProtKB-KW"/>
</dbReference>
<dbReference type="SUPFAM" id="SSF52172">
    <property type="entry name" value="CheY-like"/>
    <property type="match status" value="1"/>
</dbReference>
<evidence type="ECO:0000256" key="16">
    <source>
        <dbReference type="PROSITE-ProRule" id="PRU00169"/>
    </source>
</evidence>
<reference evidence="19 20" key="1">
    <citation type="journal article" date="2010" name="Science">
        <title>Genomic comparison of the ants Camponotus floridanus and Harpegnathos saltator.</title>
        <authorList>
            <person name="Bonasio R."/>
            <person name="Zhang G."/>
            <person name="Ye C."/>
            <person name="Mutti N.S."/>
            <person name="Fang X."/>
            <person name="Qin N."/>
            <person name="Donahue G."/>
            <person name="Yang P."/>
            <person name="Li Q."/>
            <person name="Li C."/>
            <person name="Zhang P."/>
            <person name="Huang Z."/>
            <person name="Berger S.L."/>
            <person name="Reinberg D."/>
            <person name="Wang J."/>
            <person name="Liebig J."/>
        </authorList>
    </citation>
    <scope>NUCLEOTIDE SEQUENCE [LARGE SCALE GENOMIC DNA]</scope>
    <source>
        <strain evidence="19 20">Hsal</strain>
    </source>
</reference>
<keyword evidence="9" id="KW-0805">Transcription regulation</keyword>
<accession>A0A1U9JTC4</accession>
<evidence type="ECO:0000256" key="7">
    <source>
        <dbReference type="ARBA" id="ARBA00022840"/>
    </source>
</evidence>
<keyword evidence="7" id="KW-0067">ATP-binding</keyword>
<dbReference type="InterPro" id="IPR058031">
    <property type="entry name" value="AAA_lid_NorR"/>
</dbReference>
<dbReference type="GO" id="GO:0006355">
    <property type="term" value="P:regulation of DNA-templated transcription"/>
    <property type="evidence" value="ECO:0007669"/>
    <property type="project" value="InterPro"/>
</dbReference>
<proteinExistence type="predicted"/>
<dbReference type="CDD" id="cd00009">
    <property type="entry name" value="AAA"/>
    <property type="match status" value="1"/>
</dbReference>
<dbReference type="PROSITE" id="PS50045">
    <property type="entry name" value="SIGMA54_INTERACT_4"/>
    <property type="match status" value="1"/>
</dbReference>
<dbReference type="STRING" id="1902579.BHV28_04020"/>
<evidence type="ECO:0000313" key="19">
    <source>
        <dbReference type="EMBL" id="AQS41115.1"/>
    </source>
</evidence>
<evidence type="ECO:0000256" key="5">
    <source>
        <dbReference type="ARBA" id="ARBA00022553"/>
    </source>
</evidence>
<evidence type="ECO:0000256" key="4">
    <source>
        <dbReference type="ARBA" id="ARBA00022491"/>
    </source>
</evidence>
<evidence type="ECO:0000256" key="1">
    <source>
        <dbReference type="ARBA" id="ARBA00004496"/>
    </source>
</evidence>
<keyword evidence="4" id="KW-0678">Repressor</keyword>
<keyword evidence="8" id="KW-0902">Two-component regulatory system</keyword>
<dbReference type="PANTHER" id="PTHR32071:SF95">
    <property type="entry name" value="DNA-BINDING TRANSCRIPTIONAL REGULATOR NTRC"/>
    <property type="match status" value="1"/>
</dbReference>
<protein>
    <recommendedName>
        <fullName evidence="2">DNA-binding transcriptional regulator NtrC</fullName>
    </recommendedName>
    <alternativeName>
        <fullName evidence="13">Nitrogen regulation protein NR(I)</fullName>
    </alternativeName>
    <alternativeName>
        <fullName evidence="14">Nitrogen regulator I</fullName>
    </alternativeName>
</protein>
<comment type="subcellular location">
    <subcellularLocation>
        <location evidence="1">Cytoplasm</location>
    </subcellularLocation>
</comment>
<dbReference type="Gene3D" id="3.40.50.300">
    <property type="entry name" value="P-loop containing nucleotide triphosphate hydrolases"/>
    <property type="match status" value="1"/>
</dbReference>
<dbReference type="PRINTS" id="PR01590">
    <property type="entry name" value="HTHFIS"/>
</dbReference>
<name>A0A1U9JTC4_9HYPH</name>
<evidence type="ECO:0000259" key="18">
    <source>
        <dbReference type="PROSITE" id="PS50110"/>
    </source>
</evidence>
<dbReference type="KEGG" id="thd:BHV28_04020"/>
<sequence length="456" mass="50274">MTGPVLIAVEDGVQRKRLAEMLLAAGYRIIDAESGYRALELLRRRRDIMLALVSLEMSDIREVDFIASIRAAGIATALIALVTHEDDTRLKRALAAGARDFLSLPASPLRLNVSVGNLLHHVMLEHRLHLLQQNSGKIIDIDDFVARSALMQHLIKAARAAAQDMKPLLVIGEAGTRPELLAHAIHHQAKNAAMPFIPVSCSATLDKDLSAGQWLRDIGKKLHAAKEATVFFNDIDMLDMDLQNGLLALLRAPAAKHIRLMASASASLAGRVRDGSFSAGLWQFIAQSELEIPPLRTRREDIPELVERILAQILMDTGKARITGVAGAAQALLLQHDWPNNHAELEALLYRAVLLSEGPLLGVHDFPQLLQNREETVHETGPENDLQALSTQPSLLALDESGHILSLAQMEKELIREAMKRYNGRISEVARRLKIGRSTLYRKLEEYDLVEKPAGG</sequence>
<evidence type="ECO:0000256" key="11">
    <source>
        <dbReference type="ARBA" id="ARBA00023159"/>
    </source>
</evidence>
<keyword evidence="3" id="KW-0963">Cytoplasm</keyword>
<dbReference type="EMBL" id="CP017315">
    <property type="protein sequence ID" value="AQS41115.1"/>
    <property type="molecule type" value="Genomic_DNA"/>
</dbReference>
<dbReference type="AlphaFoldDB" id="A0A1U9JTC4"/>
<comment type="caution">
    <text evidence="16">Lacks conserved residue(s) required for the propagation of feature annotation.</text>
</comment>
<dbReference type="PROSITE" id="PS50110">
    <property type="entry name" value="RESPONSE_REGULATORY"/>
    <property type="match status" value="1"/>
</dbReference>
<keyword evidence="10" id="KW-0238">DNA-binding</keyword>
<dbReference type="Proteomes" id="UP000188912">
    <property type="component" value="Chromosome"/>
</dbReference>
<dbReference type="InterPro" id="IPR011006">
    <property type="entry name" value="CheY-like_superfamily"/>
</dbReference>
<dbReference type="GO" id="GO:0043565">
    <property type="term" value="F:sequence-specific DNA binding"/>
    <property type="evidence" value="ECO:0007669"/>
    <property type="project" value="InterPro"/>
</dbReference>
<dbReference type="InterPro" id="IPR002197">
    <property type="entry name" value="HTH_Fis"/>
</dbReference>
<dbReference type="InterPro" id="IPR002078">
    <property type="entry name" value="Sigma_54_int"/>
</dbReference>
<dbReference type="Pfam" id="PF02954">
    <property type="entry name" value="HTH_8"/>
    <property type="match status" value="1"/>
</dbReference>
<dbReference type="Pfam" id="PF00072">
    <property type="entry name" value="Response_reg"/>
    <property type="match status" value="1"/>
</dbReference>
<feature type="domain" description="Response regulatory" evidence="18">
    <location>
        <begin position="4"/>
        <end position="119"/>
    </location>
</feature>
<keyword evidence="20" id="KW-1185">Reference proteome</keyword>
<dbReference type="Gene3D" id="1.10.10.60">
    <property type="entry name" value="Homeodomain-like"/>
    <property type="match status" value="1"/>
</dbReference>
<evidence type="ECO:0000256" key="3">
    <source>
        <dbReference type="ARBA" id="ARBA00022490"/>
    </source>
</evidence>
<evidence type="ECO:0000256" key="14">
    <source>
        <dbReference type="ARBA" id="ARBA00031910"/>
    </source>
</evidence>
<evidence type="ECO:0000256" key="13">
    <source>
        <dbReference type="ARBA" id="ARBA00029881"/>
    </source>
</evidence>
<keyword evidence="6" id="KW-0547">Nucleotide-binding</keyword>
<evidence type="ECO:0000256" key="2">
    <source>
        <dbReference type="ARBA" id="ARBA00019059"/>
    </source>
</evidence>
<dbReference type="SMART" id="SM00448">
    <property type="entry name" value="REC"/>
    <property type="match status" value="1"/>
</dbReference>